<name>A0A7V4JPN6_9BACT</name>
<dbReference type="Pfam" id="PF16256">
    <property type="entry name" value="DUF4911"/>
    <property type="match status" value="1"/>
</dbReference>
<accession>A0A7V4JPN6</accession>
<comment type="caution">
    <text evidence="1">The sequence shown here is derived from an EMBL/GenBank/DDBJ whole genome shotgun (WGS) entry which is preliminary data.</text>
</comment>
<gene>
    <name evidence="1" type="ORF">ENU91_02185</name>
</gene>
<proteinExistence type="predicted"/>
<dbReference type="AlphaFoldDB" id="A0A7V4JPN6"/>
<evidence type="ECO:0000313" key="1">
    <source>
        <dbReference type="EMBL" id="HGU15457.1"/>
    </source>
</evidence>
<dbReference type="EMBL" id="DTEI01000043">
    <property type="protein sequence ID" value="HGU15457.1"/>
    <property type="molecule type" value="Genomic_DNA"/>
</dbReference>
<protein>
    <submittedName>
        <fullName evidence="1">DUF4911 domain-containing protein</fullName>
    </submittedName>
</protein>
<reference evidence="1" key="1">
    <citation type="journal article" date="2020" name="mSystems">
        <title>Genome- and Community-Level Interaction Insights into Carbon Utilization and Element Cycling Functions of Hydrothermarchaeota in Hydrothermal Sediment.</title>
        <authorList>
            <person name="Zhou Z."/>
            <person name="Liu Y."/>
            <person name="Xu W."/>
            <person name="Pan J."/>
            <person name="Luo Z.H."/>
            <person name="Li M."/>
        </authorList>
    </citation>
    <scope>NUCLEOTIDE SEQUENCE [LARGE SCALE GENOMIC DNA]</scope>
    <source>
        <strain evidence="1">SpSt-711</strain>
    </source>
</reference>
<organism evidence="1">
    <name type="scientific">Thermodesulfobacterium geofontis</name>
    <dbReference type="NCBI Taxonomy" id="1295609"/>
    <lineage>
        <taxon>Bacteria</taxon>
        <taxon>Pseudomonadati</taxon>
        <taxon>Thermodesulfobacteriota</taxon>
        <taxon>Thermodesulfobacteria</taxon>
        <taxon>Thermodesulfobacteriales</taxon>
        <taxon>Thermodesulfobacteriaceae</taxon>
        <taxon>Thermodesulfobacterium</taxon>
    </lineage>
</organism>
<dbReference type="InterPro" id="IPR032587">
    <property type="entry name" value="DUF4911"/>
</dbReference>
<sequence>MKSSFLLIKLDPQKLAYLKFILEGYDHLVILSVLDSKKGLAKIHFFEKEKFLIKEILEDLKEILSLELTNIS</sequence>